<protein>
    <submittedName>
        <fullName evidence="1">Uncharacterized protein</fullName>
    </submittedName>
</protein>
<proteinExistence type="predicted"/>
<name>A0AAV8YL34_9CUCU</name>
<dbReference type="AlphaFoldDB" id="A0AAV8YL34"/>
<dbReference type="EMBL" id="JAPWTK010000087">
    <property type="protein sequence ID" value="KAJ8951258.1"/>
    <property type="molecule type" value="Genomic_DNA"/>
</dbReference>
<gene>
    <name evidence="1" type="ORF">NQ318_008161</name>
</gene>
<evidence type="ECO:0000313" key="2">
    <source>
        <dbReference type="Proteomes" id="UP001162162"/>
    </source>
</evidence>
<evidence type="ECO:0000313" key="1">
    <source>
        <dbReference type="EMBL" id="KAJ8951258.1"/>
    </source>
</evidence>
<keyword evidence="2" id="KW-1185">Reference proteome</keyword>
<comment type="caution">
    <text evidence="1">The sequence shown here is derived from an EMBL/GenBank/DDBJ whole genome shotgun (WGS) entry which is preliminary data.</text>
</comment>
<dbReference type="Proteomes" id="UP001162162">
    <property type="component" value="Unassembled WGS sequence"/>
</dbReference>
<sequence>MLEWSQVNCCPGSMLSYSCENFRLSFALSLSMWLASSEIGIGGCDTIAGVWKFSLLRGGNQSAWTQEGRLVNYMHVYSILPVLRTALTLPDKTPGPAYAQ</sequence>
<reference evidence="1" key="1">
    <citation type="journal article" date="2023" name="Insect Mol. Biol.">
        <title>Genome sequencing provides insights into the evolution of gene families encoding plant cell wall-degrading enzymes in longhorned beetles.</title>
        <authorList>
            <person name="Shin N.R."/>
            <person name="Okamura Y."/>
            <person name="Kirsch R."/>
            <person name="Pauchet Y."/>
        </authorList>
    </citation>
    <scope>NUCLEOTIDE SEQUENCE</scope>
    <source>
        <strain evidence="1">AMC_N1</strain>
    </source>
</reference>
<accession>A0AAV8YL34</accession>
<organism evidence="1 2">
    <name type="scientific">Aromia moschata</name>
    <dbReference type="NCBI Taxonomy" id="1265417"/>
    <lineage>
        <taxon>Eukaryota</taxon>
        <taxon>Metazoa</taxon>
        <taxon>Ecdysozoa</taxon>
        <taxon>Arthropoda</taxon>
        <taxon>Hexapoda</taxon>
        <taxon>Insecta</taxon>
        <taxon>Pterygota</taxon>
        <taxon>Neoptera</taxon>
        <taxon>Endopterygota</taxon>
        <taxon>Coleoptera</taxon>
        <taxon>Polyphaga</taxon>
        <taxon>Cucujiformia</taxon>
        <taxon>Chrysomeloidea</taxon>
        <taxon>Cerambycidae</taxon>
        <taxon>Cerambycinae</taxon>
        <taxon>Callichromatini</taxon>
        <taxon>Aromia</taxon>
    </lineage>
</organism>